<gene>
    <name evidence="1" type="ORF">PR048_014623</name>
</gene>
<comment type="caution">
    <text evidence="1">The sequence shown here is derived from an EMBL/GenBank/DDBJ whole genome shotgun (WGS) entry which is preliminary data.</text>
</comment>
<reference evidence="1 2" key="1">
    <citation type="submission" date="2023-02" db="EMBL/GenBank/DDBJ databases">
        <title>LHISI_Scaffold_Assembly.</title>
        <authorList>
            <person name="Stuart O.P."/>
            <person name="Cleave R."/>
            <person name="Magrath M.J.L."/>
            <person name="Mikheyev A.S."/>
        </authorList>
    </citation>
    <scope>NUCLEOTIDE SEQUENCE [LARGE SCALE GENOMIC DNA]</scope>
    <source>
        <strain evidence="1">Daus_M_001</strain>
        <tissue evidence="1">Leg muscle</tissue>
    </source>
</reference>
<accession>A0ABQ9HER0</accession>
<evidence type="ECO:0000313" key="1">
    <source>
        <dbReference type="EMBL" id="KAJ8882809.1"/>
    </source>
</evidence>
<organism evidence="1 2">
    <name type="scientific">Dryococelus australis</name>
    <dbReference type="NCBI Taxonomy" id="614101"/>
    <lineage>
        <taxon>Eukaryota</taxon>
        <taxon>Metazoa</taxon>
        <taxon>Ecdysozoa</taxon>
        <taxon>Arthropoda</taxon>
        <taxon>Hexapoda</taxon>
        <taxon>Insecta</taxon>
        <taxon>Pterygota</taxon>
        <taxon>Neoptera</taxon>
        <taxon>Polyneoptera</taxon>
        <taxon>Phasmatodea</taxon>
        <taxon>Verophasmatodea</taxon>
        <taxon>Anareolatae</taxon>
        <taxon>Phasmatidae</taxon>
        <taxon>Eurycanthinae</taxon>
        <taxon>Dryococelus</taxon>
    </lineage>
</organism>
<keyword evidence="2" id="KW-1185">Reference proteome</keyword>
<evidence type="ECO:0000313" key="2">
    <source>
        <dbReference type="Proteomes" id="UP001159363"/>
    </source>
</evidence>
<dbReference type="Proteomes" id="UP001159363">
    <property type="component" value="Chromosome 4"/>
</dbReference>
<name>A0ABQ9HER0_9NEOP</name>
<evidence type="ECO:0008006" key="3">
    <source>
        <dbReference type="Google" id="ProtNLM"/>
    </source>
</evidence>
<dbReference type="EMBL" id="JARBHB010000005">
    <property type="protein sequence ID" value="KAJ8882809.1"/>
    <property type="molecule type" value="Genomic_DNA"/>
</dbReference>
<sequence length="123" mass="13985">MNKWFTSFDLAKLLLTKNITIVGADRLFKYVWIPGGLYPSVLCPNKKENIFLISTMDHDAATDNHNGNLNKSEIVTFYNSTKGGVYVVENRNSRRRPMMIFYSLLNIAEINANIIHAGNNNCE</sequence>
<proteinExistence type="predicted"/>
<protein>
    <recommendedName>
        <fullName evidence="3">PiggyBac transposable element-derived protein domain-containing protein</fullName>
    </recommendedName>
</protein>